<dbReference type="PATRIC" id="fig|159743.3.peg.913"/>
<feature type="domain" description="HTH lacI-type" evidence="4">
    <location>
        <begin position="3"/>
        <end position="56"/>
    </location>
</feature>
<comment type="caution">
    <text evidence="5">The sequence shown here is derived from an EMBL/GenBank/DDBJ whole genome shotgun (WGS) entry which is preliminary data.</text>
</comment>
<dbReference type="CDD" id="cd01392">
    <property type="entry name" value="HTH_LacI"/>
    <property type="match status" value="1"/>
</dbReference>
<evidence type="ECO:0000256" key="2">
    <source>
        <dbReference type="ARBA" id="ARBA00023125"/>
    </source>
</evidence>
<evidence type="ECO:0000313" key="5">
    <source>
        <dbReference type="EMBL" id="KJD46725.1"/>
    </source>
</evidence>
<evidence type="ECO:0000256" key="3">
    <source>
        <dbReference type="ARBA" id="ARBA00023163"/>
    </source>
</evidence>
<dbReference type="SMART" id="SM00354">
    <property type="entry name" value="HTH_LACI"/>
    <property type="match status" value="1"/>
</dbReference>
<dbReference type="Gene3D" id="1.10.260.40">
    <property type="entry name" value="lambda repressor-like DNA-binding domains"/>
    <property type="match status" value="1"/>
</dbReference>
<dbReference type="Gene3D" id="3.40.50.2300">
    <property type="match status" value="2"/>
</dbReference>
<sequence>MNKTIADIAQMAGVAKSTVSRFLNGGAVSVDTRRKIEKVVKATGYVPNAFAQSLKAKRTNIIGTVVPRLDSFATSHTLMGIDEELRSQHYQMLISNTSQDVQREIEAIYELGRQKISGIILLAAEITDEHLTAIRDIAIPVLLVGQQHTQLHSLIHDDYRAGYDIGAYVLSQGHREIAYVGVTEKDVAVGVRRKEGFKQAVRDSLPDQAHMEDVKQLERSAGYDIRYYETGFKMSDARVAASAILDGFRPSLMVCATDNIALGVINAAYSRGIAIPSELSVTGFGGYDITEVIHPALTTVQYPYMEAGRVAAQNIVRLVEHKPVEKVTVMNYSLIERESVDKR</sequence>
<organism evidence="5 6">
    <name type="scientific">Paenibacillus terrae</name>
    <dbReference type="NCBI Taxonomy" id="159743"/>
    <lineage>
        <taxon>Bacteria</taxon>
        <taxon>Bacillati</taxon>
        <taxon>Bacillota</taxon>
        <taxon>Bacilli</taxon>
        <taxon>Bacillales</taxon>
        <taxon>Paenibacillaceae</taxon>
        <taxon>Paenibacillus</taxon>
    </lineage>
</organism>
<name>A0A0D7X5Q3_9BACL</name>
<dbReference type="InterPro" id="IPR010982">
    <property type="entry name" value="Lambda_DNA-bd_dom_sf"/>
</dbReference>
<dbReference type="PROSITE" id="PS50932">
    <property type="entry name" value="HTH_LACI_2"/>
    <property type="match status" value="1"/>
</dbReference>
<protein>
    <submittedName>
        <fullName evidence="5">LacI family transcriptional regulator</fullName>
    </submittedName>
</protein>
<gene>
    <name evidence="5" type="ORF">QD47_04230</name>
</gene>
<dbReference type="RefSeq" id="WP_044644942.1">
    <property type="nucleotide sequence ID" value="NZ_JTHP01000005.1"/>
</dbReference>
<keyword evidence="6" id="KW-1185">Reference proteome</keyword>
<evidence type="ECO:0000256" key="1">
    <source>
        <dbReference type="ARBA" id="ARBA00023015"/>
    </source>
</evidence>
<dbReference type="SUPFAM" id="SSF47413">
    <property type="entry name" value="lambda repressor-like DNA-binding domains"/>
    <property type="match status" value="1"/>
</dbReference>
<dbReference type="InterPro" id="IPR028082">
    <property type="entry name" value="Peripla_BP_I"/>
</dbReference>
<dbReference type="InterPro" id="IPR000843">
    <property type="entry name" value="HTH_LacI"/>
</dbReference>
<reference evidence="5 6" key="1">
    <citation type="submission" date="2014-11" db="EMBL/GenBank/DDBJ databases">
        <title>Draft Genome Sequences of Paenibacillus polymyxa NRRL B-30509 and Paenibacillus terrae NRRL B-30644, Strains from a Poultry Environment that Produce Tridecaptin A and Paenicidins.</title>
        <authorList>
            <person name="van Belkum M.J."/>
            <person name="Lohans C.T."/>
            <person name="Vederas J.C."/>
        </authorList>
    </citation>
    <scope>NUCLEOTIDE SEQUENCE [LARGE SCALE GENOMIC DNA]</scope>
    <source>
        <strain evidence="5 6">NRRL B-30644</strain>
    </source>
</reference>
<dbReference type="InterPro" id="IPR046335">
    <property type="entry name" value="LacI/GalR-like_sensor"/>
</dbReference>
<dbReference type="EMBL" id="JTHP01000005">
    <property type="protein sequence ID" value="KJD46725.1"/>
    <property type="molecule type" value="Genomic_DNA"/>
</dbReference>
<proteinExistence type="predicted"/>
<dbReference type="Pfam" id="PF00356">
    <property type="entry name" value="LacI"/>
    <property type="match status" value="1"/>
</dbReference>
<keyword evidence="3" id="KW-0804">Transcription</keyword>
<accession>A0A0D7X5Q3</accession>
<dbReference type="OrthoDB" id="3180992at2"/>
<dbReference type="GO" id="GO:0003700">
    <property type="term" value="F:DNA-binding transcription factor activity"/>
    <property type="evidence" value="ECO:0007669"/>
    <property type="project" value="TreeGrafter"/>
</dbReference>
<dbReference type="Proteomes" id="UP000032534">
    <property type="component" value="Unassembled WGS sequence"/>
</dbReference>
<dbReference type="SUPFAM" id="SSF53822">
    <property type="entry name" value="Periplasmic binding protein-like I"/>
    <property type="match status" value="1"/>
</dbReference>
<keyword evidence="1" id="KW-0805">Transcription regulation</keyword>
<keyword evidence="2" id="KW-0238">DNA-binding</keyword>
<dbReference type="PRINTS" id="PR00036">
    <property type="entry name" value="HTHLACI"/>
</dbReference>
<evidence type="ECO:0000313" key="6">
    <source>
        <dbReference type="Proteomes" id="UP000032534"/>
    </source>
</evidence>
<dbReference type="PANTHER" id="PTHR30146">
    <property type="entry name" value="LACI-RELATED TRANSCRIPTIONAL REPRESSOR"/>
    <property type="match status" value="1"/>
</dbReference>
<dbReference type="AlphaFoldDB" id="A0A0D7X5Q3"/>
<dbReference type="PANTHER" id="PTHR30146:SF154">
    <property type="entry name" value="TRANSCRIPTION REGULATOR, MEMBER OF GALR FAMILY"/>
    <property type="match status" value="1"/>
</dbReference>
<evidence type="ECO:0000259" key="4">
    <source>
        <dbReference type="PROSITE" id="PS50932"/>
    </source>
</evidence>
<dbReference type="CDD" id="cd01542">
    <property type="entry name" value="PBP1_TreR-like"/>
    <property type="match status" value="1"/>
</dbReference>
<dbReference type="GO" id="GO:0000976">
    <property type="term" value="F:transcription cis-regulatory region binding"/>
    <property type="evidence" value="ECO:0007669"/>
    <property type="project" value="TreeGrafter"/>
</dbReference>
<dbReference type="Pfam" id="PF13377">
    <property type="entry name" value="Peripla_BP_3"/>
    <property type="match status" value="1"/>
</dbReference>